<protein>
    <submittedName>
        <fullName evidence="1">Uncharacterized protein</fullName>
    </submittedName>
</protein>
<name>A0A2P2MIA0_RHIMU</name>
<dbReference type="AlphaFoldDB" id="A0A2P2MIA0"/>
<sequence>MKRVFFRSKTNMLKNTPCYIQGNMERIQSSNSSGYFVYSQEEKCTAFYLEPNFIERPAILCITIPFSSFQFIQLLVFHIKSKSTSSSLCQPWQVLDATKLGLFLEIKLSYFCNGERLQREQRNKDGQQILWIVNA</sequence>
<evidence type="ECO:0000313" key="1">
    <source>
        <dbReference type="EMBL" id="MBX29970.1"/>
    </source>
</evidence>
<reference evidence="1" key="1">
    <citation type="submission" date="2018-02" db="EMBL/GenBank/DDBJ databases">
        <title>Rhizophora mucronata_Transcriptome.</title>
        <authorList>
            <person name="Meera S.P."/>
            <person name="Sreeshan A."/>
            <person name="Augustine A."/>
        </authorList>
    </citation>
    <scope>NUCLEOTIDE SEQUENCE</scope>
    <source>
        <tissue evidence="1">Leaf</tissue>
    </source>
</reference>
<dbReference type="EMBL" id="GGEC01049486">
    <property type="protein sequence ID" value="MBX29970.1"/>
    <property type="molecule type" value="Transcribed_RNA"/>
</dbReference>
<organism evidence="1">
    <name type="scientific">Rhizophora mucronata</name>
    <name type="common">Asiatic mangrove</name>
    <dbReference type="NCBI Taxonomy" id="61149"/>
    <lineage>
        <taxon>Eukaryota</taxon>
        <taxon>Viridiplantae</taxon>
        <taxon>Streptophyta</taxon>
        <taxon>Embryophyta</taxon>
        <taxon>Tracheophyta</taxon>
        <taxon>Spermatophyta</taxon>
        <taxon>Magnoliopsida</taxon>
        <taxon>eudicotyledons</taxon>
        <taxon>Gunneridae</taxon>
        <taxon>Pentapetalae</taxon>
        <taxon>rosids</taxon>
        <taxon>fabids</taxon>
        <taxon>Malpighiales</taxon>
        <taxon>Rhizophoraceae</taxon>
        <taxon>Rhizophora</taxon>
    </lineage>
</organism>
<proteinExistence type="predicted"/>
<accession>A0A2P2MIA0</accession>